<protein>
    <submittedName>
        <fullName evidence="2">Uncharacterized protein</fullName>
    </submittedName>
</protein>
<reference evidence="2 3" key="1">
    <citation type="submission" date="2013-07" db="EMBL/GenBank/DDBJ databases">
        <title>The Genome Sequence of Kwoniella mangroviensis CBS10435.</title>
        <authorList>
            <consortium name="The Broad Institute Genome Sequencing Platform"/>
            <person name="Cuomo C."/>
            <person name="Litvintseva A."/>
            <person name="Chen Y."/>
            <person name="Heitman J."/>
            <person name="Sun S."/>
            <person name="Springer D."/>
            <person name="Dromer F."/>
            <person name="Young S.K."/>
            <person name="Zeng Q."/>
            <person name="Gargeya S."/>
            <person name="Fitzgerald M."/>
            <person name="Abouelleil A."/>
            <person name="Alvarado L."/>
            <person name="Berlin A.M."/>
            <person name="Chapman S.B."/>
            <person name="Dewar J."/>
            <person name="Goldberg J."/>
            <person name="Griggs A."/>
            <person name="Gujja S."/>
            <person name="Hansen M."/>
            <person name="Howarth C."/>
            <person name="Imamovic A."/>
            <person name="Larimer J."/>
            <person name="McCowan C."/>
            <person name="Murphy C."/>
            <person name="Pearson M."/>
            <person name="Priest M."/>
            <person name="Roberts A."/>
            <person name="Saif S."/>
            <person name="Shea T."/>
            <person name="Sykes S."/>
            <person name="Wortman J."/>
            <person name="Nusbaum C."/>
            <person name="Birren B."/>
        </authorList>
    </citation>
    <scope>NUCLEOTIDE SEQUENCE [LARGE SCALE GENOMIC DNA]</scope>
    <source>
        <strain evidence="2 3">CBS 10435</strain>
    </source>
</reference>
<sequence length="224" mass="24717">MELASPATTQYPSELGTGEPVMSPEASALHQQLTELRAGMKMFQELYASHSDQLTKADVDTMVGGLGLLKNSVESTHQSMDDKSAVIDSCVDNLIAGCSEAIVEAKIEYRIKQDSSLKDSSDDFTRKVCVDDKGPISTQITPVLIDNFEKKLTSSQLYAWYNTDPSHVPDIWSKFGHDTIKVNTSDGTNFKCYFGPADYMIAINNVQFGDENCFDTMKERNSTA</sequence>
<feature type="region of interest" description="Disordered" evidence="1">
    <location>
        <begin position="1"/>
        <end position="22"/>
    </location>
</feature>
<evidence type="ECO:0000256" key="1">
    <source>
        <dbReference type="SAM" id="MobiDB-lite"/>
    </source>
</evidence>
<organism evidence="2 3">
    <name type="scientific">Kwoniella mangroviensis CBS 10435</name>
    <dbReference type="NCBI Taxonomy" id="1331196"/>
    <lineage>
        <taxon>Eukaryota</taxon>
        <taxon>Fungi</taxon>
        <taxon>Dikarya</taxon>
        <taxon>Basidiomycota</taxon>
        <taxon>Agaricomycotina</taxon>
        <taxon>Tremellomycetes</taxon>
        <taxon>Tremellales</taxon>
        <taxon>Cryptococcaceae</taxon>
        <taxon>Kwoniella</taxon>
    </lineage>
</organism>
<accession>A0A1B9IFK3</accession>
<dbReference type="AlphaFoldDB" id="A0A1B9IFK3"/>
<reference evidence="3" key="2">
    <citation type="submission" date="2013-12" db="EMBL/GenBank/DDBJ databases">
        <title>Evolution of pathogenesis and genome organization in the Tremellales.</title>
        <authorList>
            <person name="Cuomo C."/>
            <person name="Litvintseva A."/>
            <person name="Heitman J."/>
            <person name="Chen Y."/>
            <person name="Sun S."/>
            <person name="Springer D."/>
            <person name="Dromer F."/>
            <person name="Young S."/>
            <person name="Zeng Q."/>
            <person name="Chapman S."/>
            <person name="Gujja S."/>
            <person name="Saif S."/>
            <person name="Birren B."/>
        </authorList>
    </citation>
    <scope>NUCLEOTIDE SEQUENCE [LARGE SCALE GENOMIC DNA]</scope>
    <source>
        <strain evidence="3">CBS 10435</strain>
    </source>
</reference>
<evidence type="ECO:0000313" key="2">
    <source>
        <dbReference type="EMBL" id="OCF54345.1"/>
    </source>
</evidence>
<name>A0A1B9IFK3_9TREE</name>
<dbReference type="Proteomes" id="UP000092583">
    <property type="component" value="Unassembled WGS sequence"/>
</dbReference>
<keyword evidence="3" id="KW-1185">Reference proteome</keyword>
<proteinExistence type="predicted"/>
<dbReference type="EMBL" id="KV700092">
    <property type="protein sequence ID" value="OCF54345.1"/>
    <property type="molecule type" value="Genomic_DNA"/>
</dbReference>
<gene>
    <name evidence="2" type="ORF">L486_08259</name>
</gene>
<feature type="compositionally biased region" description="Polar residues" evidence="1">
    <location>
        <begin position="1"/>
        <end position="12"/>
    </location>
</feature>
<evidence type="ECO:0000313" key="3">
    <source>
        <dbReference type="Proteomes" id="UP000092583"/>
    </source>
</evidence>